<dbReference type="PRINTS" id="PR00709">
    <property type="entry name" value="AVIDIN"/>
</dbReference>
<evidence type="ECO:0000313" key="11">
    <source>
        <dbReference type="Proteomes" id="UP000694419"/>
    </source>
</evidence>
<dbReference type="InterPro" id="IPR036896">
    <property type="entry name" value="Avidin-like_sf"/>
</dbReference>
<keyword evidence="11" id="KW-1185">Reference proteome</keyword>
<dbReference type="GO" id="GO:0005576">
    <property type="term" value="C:extracellular region"/>
    <property type="evidence" value="ECO:0007669"/>
    <property type="project" value="UniProtKB-SubCell"/>
</dbReference>
<keyword evidence="6 9" id="KW-0325">Glycoprotein</keyword>
<evidence type="ECO:0000256" key="9">
    <source>
        <dbReference type="RuleBase" id="RU369114"/>
    </source>
</evidence>
<evidence type="ECO:0000313" key="10">
    <source>
        <dbReference type="Ensembl" id="ENSCPGP00000004540.1"/>
    </source>
</evidence>
<comment type="subunit">
    <text evidence="9">Homotetramer.</text>
</comment>
<dbReference type="Ensembl" id="ENSCPGT00000004995.1">
    <property type="protein sequence ID" value="ENSCPGP00000004540.1"/>
    <property type="gene ID" value="ENSCPGG00000003317.1"/>
</dbReference>
<evidence type="ECO:0000256" key="1">
    <source>
        <dbReference type="ARBA" id="ARBA00004613"/>
    </source>
</evidence>
<evidence type="ECO:0000256" key="2">
    <source>
        <dbReference type="ARBA" id="ARBA00006297"/>
    </source>
</evidence>
<proteinExistence type="inferred from homology"/>
<dbReference type="Proteomes" id="UP000694419">
    <property type="component" value="Unplaced"/>
</dbReference>
<dbReference type="PANTHER" id="PTHR34399:SF3">
    <property type="entry name" value="AVID PROTEIN-RELATED"/>
    <property type="match status" value="1"/>
</dbReference>
<comment type="subcellular location">
    <subcellularLocation>
        <location evidence="1 9">Secreted</location>
    </subcellularLocation>
</comment>
<accession>A0A8C3PIK0</accession>
<keyword evidence="5 8" id="KW-1015">Disulfide bond</keyword>
<keyword evidence="4 9" id="KW-0732">Signal</keyword>
<reference evidence="10" key="2">
    <citation type="submission" date="2025-09" db="UniProtKB">
        <authorList>
            <consortium name="Ensembl"/>
        </authorList>
    </citation>
    <scope>IDENTIFICATION</scope>
</reference>
<comment type="similarity">
    <text evidence="2 9">Belongs to the avidin/streptavidin family.</text>
</comment>
<dbReference type="PROSITE" id="PS51326">
    <property type="entry name" value="AVIDIN_2"/>
    <property type="match status" value="1"/>
</dbReference>
<dbReference type="SUPFAM" id="SSF50876">
    <property type="entry name" value="Avidin/streptavidin"/>
    <property type="match status" value="1"/>
</dbReference>
<dbReference type="InterPro" id="IPR051764">
    <property type="entry name" value="Avidin/Streptavidin-rel"/>
</dbReference>
<dbReference type="Gene3D" id="2.40.128.30">
    <property type="entry name" value="Avidin-like"/>
    <property type="match status" value="1"/>
</dbReference>
<reference evidence="10" key="1">
    <citation type="submission" date="2025-08" db="UniProtKB">
        <authorList>
            <consortium name="Ensembl"/>
        </authorList>
    </citation>
    <scope>IDENTIFICATION</scope>
</reference>
<keyword evidence="7 9" id="KW-0092">Biotin</keyword>
<name>A0A8C3PIK0_9CHAR</name>
<evidence type="ECO:0000256" key="6">
    <source>
        <dbReference type="ARBA" id="ARBA00023180"/>
    </source>
</evidence>
<feature type="signal peptide" evidence="9">
    <location>
        <begin position="1"/>
        <end position="22"/>
    </location>
</feature>
<comment type="function">
    <text evidence="9">Forms a strong non-covalent specific complex with biotin.</text>
</comment>
<organism evidence="10 11">
    <name type="scientific">Calidris pygmaea</name>
    <name type="common">Spoon-billed sandpiper</name>
    <dbReference type="NCBI Taxonomy" id="425635"/>
    <lineage>
        <taxon>Eukaryota</taxon>
        <taxon>Metazoa</taxon>
        <taxon>Chordata</taxon>
        <taxon>Craniata</taxon>
        <taxon>Vertebrata</taxon>
        <taxon>Euteleostomi</taxon>
        <taxon>Archelosauria</taxon>
        <taxon>Archosauria</taxon>
        <taxon>Dinosauria</taxon>
        <taxon>Saurischia</taxon>
        <taxon>Theropoda</taxon>
        <taxon>Coelurosauria</taxon>
        <taxon>Aves</taxon>
        <taxon>Neognathae</taxon>
        <taxon>Neoaves</taxon>
        <taxon>Charadriiformes</taxon>
        <taxon>Scolopacidae</taxon>
        <taxon>Calidris</taxon>
    </lineage>
</organism>
<protein>
    <recommendedName>
        <fullName evidence="9">Avidin</fullName>
    </recommendedName>
</protein>
<dbReference type="PANTHER" id="PTHR34399">
    <property type="entry name" value="AVIDIN-RELATED"/>
    <property type="match status" value="1"/>
</dbReference>
<feature type="chain" id="PRO_5041482931" description="Avidin" evidence="9">
    <location>
        <begin position="23"/>
        <end position="133"/>
    </location>
</feature>
<feature type="disulfide bond" evidence="8">
    <location>
        <begin position="25"/>
        <end position="102"/>
    </location>
</feature>
<keyword evidence="3 9" id="KW-0964">Secreted</keyword>
<dbReference type="GO" id="GO:0009374">
    <property type="term" value="F:biotin binding"/>
    <property type="evidence" value="ECO:0007669"/>
    <property type="project" value="UniProtKB-UniRule"/>
</dbReference>
<dbReference type="AlphaFoldDB" id="A0A8C3PIK0"/>
<evidence type="ECO:0000256" key="7">
    <source>
        <dbReference type="ARBA" id="ARBA00023267"/>
    </source>
</evidence>
<dbReference type="InterPro" id="IPR005468">
    <property type="entry name" value="Avidin/str"/>
</dbReference>
<dbReference type="Pfam" id="PF01382">
    <property type="entry name" value="Avidin"/>
    <property type="match status" value="1"/>
</dbReference>
<evidence type="ECO:0000256" key="8">
    <source>
        <dbReference type="PIRSR" id="PIRSR605468-51"/>
    </source>
</evidence>
<dbReference type="InterPro" id="IPR005469">
    <property type="entry name" value="Avidin"/>
</dbReference>
<sequence length="133" mass="14294">MVQATPFLLLLSLALVAPGLSARKCVLTGDWKNDLGSNMTIGAINGKGEFASSYHTDMSSTTNKIQPSPLLGLQGHGSALTMLPSTSCPVPADSITIFTGQCFMDEDGKEVLKTMWLLRSSVDNMKDDWKATR</sequence>
<evidence type="ECO:0000256" key="3">
    <source>
        <dbReference type="ARBA" id="ARBA00022525"/>
    </source>
</evidence>
<evidence type="ECO:0000256" key="4">
    <source>
        <dbReference type="ARBA" id="ARBA00022729"/>
    </source>
</evidence>
<evidence type="ECO:0000256" key="5">
    <source>
        <dbReference type="ARBA" id="ARBA00023157"/>
    </source>
</evidence>